<name>A0A3G1B0Y2_9ARCH</name>
<feature type="compositionally biased region" description="Basic and acidic residues" evidence="3">
    <location>
        <begin position="52"/>
        <end position="76"/>
    </location>
</feature>
<dbReference type="STRING" id="1603555.SU86_001635"/>
<dbReference type="PANTHER" id="PTHR24273:SF32">
    <property type="entry name" value="HYALIN"/>
    <property type="match status" value="1"/>
</dbReference>
<dbReference type="InterPro" id="IPR003410">
    <property type="entry name" value="HYR_dom"/>
</dbReference>
<feature type="compositionally biased region" description="Low complexity" evidence="3">
    <location>
        <begin position="80"/>
        <end position="94"/>
    </location>
</feature>
<keyword evidence="2" id="KW-0175">Coiled coil</keyword>
<dbReference type="SUPFAM" id="SSF103647">
    <property type="entry name" value="TSP type-3 repeat"/>
    <property type="match status" value="1"/>
</dbReference>
<proteinExistence type="predicted"/>
<feature type="region of interest" description="Disordered" evidence="3">
    <location>
        <begin position="442"/>
        <end position="470"/>
    </location>
</feature>
<evidence type="ECO:0000259" key="4">
    <source>
        <dbReference type="PROSITE" id="PS50825"/>
    </source>
</evidence>
<sequence>MRQFKNSSLFLIFILISSVTFTNFANAQDIDADGDGISDNKDNCKKIANKNQSDKDGDGIGDSCDPKNDKKSDSTKKQTKPTSQKNPKSVNKNNVVAKAENEIKETKTETLPNGAQETTTKYKDGTKVVEGSGLRHTWVSTTYTNGTTITIYDGGDGGYEKSSIMDSVRVRGYPNGTIVTSDSTMLIYRYPDGSRFVIYDVLGGGRTDITFADGTYRSIYGSRTDDRVAIAVDILKSFWGNNVPIANQRPNVNDDAMVPKSATPPTKNQIKVSNDDLKTLYTIAKLHESASTTLASVNDQQTKILQKATAAANQDLTKEQKTILKSLLKEQDSDKKDIKAIQDYTKKVSNAVKKLAQKEGLKSSELDKIAKPVKSGKPIKNGPANQLKQDATNAKDTLDEAKKFQEEIDLAKIAIQIGEILPDSEGRSNFEQRVEKRFEEQYARENARQDREREQKLAKQQEEADEKSKQHVIDMMQQLLELVQKQEQAQTDSVLNTLPDPHLYEQTQNKDLAAKKDPSKPATTSNVIPLQSKRGTYSEPTNPCTSKNLTIEAMWILAKSSNIDSGSATVLILDLGNNKPKTPTSISKNIDDGVIRYSGYAEHPGHYQLWLSEIDGKIMQGSLIDIVIPNLCISTSPPPVIAEPGGGGFNVEPNTKPTLTIPKQITQEATGPSGALVEYVPTGIDKEDGSITPICNPPPYSIFPIGVTTVSCTVTDSNGNSVSGSFTVTIRDTTPPNIPAFQPREGVKDESGIQVFYEVTATDLVDGAVQVSCNYPSGYKFPIGVTVLTCTASDSHGNQSTRSLQITVTSTQSGQ</sequence>
<feature type="domain" description="HYR" evidence="4">
    <location>
        <begin position="633"/>
        <end position="732"/>
    </location>
</feature>
<dbReference type="GO" id="GO:0005509">
    <property type="term" value="F:calcium ion binding"/>
    <property type="evidence" value="ECO:0007669"/>
    <property type="project" value="InterPro"/>
</dbReference>
<dbReference type="Proteomes" id="UP000266745">
    <property type="component" value="Chromosome"/>
</dbReference>
<organism evidence="5 6">
    <name type="scientific">Candidatus Nitrosotenuis cloacae</name>
    <dbReference type="NCBI Taxonomy" id="1603555"/>
    <lineage>
        <taxon>Archaea</taxon>
        <taxon>Nitrososphaerota</taxon>
        <taxon>Candidatus Nitrosotenuis</taxon>
    </lineage>
</organism>
<dbReference type="Gene3D" id="4.10.1080.10">
    <property type="entry name" value="TSP type-3 repeat"/>
    <property type="match status" value="1"/>
</dbReference>
<dbReference type="KEGG" id="tah:SU86_001635"/>
<dbReference type="InterPro" id="IPR028974">
    <property type="entry name" value="TSP_type-3_rpt"/>
</dbReference>
<dbReference type="EMBL" id="CP011097">
    <property type="protein sequence ID" value="AJZ75302.2"/>
    <property type="molecule type" value="Genomic_DNA"/>
</dbReference>
<evidence type="ECO:0000256" key="1">
    <source>
        <dbReference type="ARBA" id="ARBA00022737"/>
    </source>
</evidence>
<feature type="coiled-coil region" evidence="2">
    <location>
        <begin position="384"/>
        <end position="414"/>
    </location>
</feature>
<gene>
    <name evidence="5" type="ORF">SU86_001635</name>
</gene>
<dbReference type="Pfam" id="PF02494">
    <property type="entry name" value="HYR"/>
    <property type="match status" value="2"/>
</dbReference>
<reference evidence="5 6" key="1">
    <citation type="journal article" date="2016" name="Sci. Rep.">
        <title>A novel ammonia-oxidizing archaeon from wastewater treatment plant: Its enrichment, physiological and genomic characteristics.</title>
        <authorList>
            <person name="Li Y."/>
            <person name="Ding K."/>
            <person name="Wen X."/>
            <person name="Zhang B."/>
            <person name="Shen B."/>
            <person name="Yang Y."/>
        </authorList>
    </citation>
    <scope>NUCLEOTIDE SEQUENCE [LARGE SCALE GENOMIC DNA]</scope>
    <source>
        <strain evidence="5 6">SAT1</strain>
    </source>
</reference>
<evidence type="ECO:0000256" key="2">
    <source>
        <dbReference type="SAM" id="Coils"/>
    </source>
</evidence>
<accession>A0A3G1B0Y2</accession>
<keyword evidence="6" id="KW-1185">Reference proteome</keyword>
<evidence type="ECO:0000256" key="3">
    <source>
        <dbReference type="SAM" id="MobiDB-lite"/>
    </source>
</evidence>
<evidence type="ECO:0000313" key="6">
    <source>
        <dbReference type="Proteomes" id="UP000266745"/>
    </source>
</evidence>
<dbReference type="AlphaFoldDB" id="A0A3G1B0Y2"/>
<protein>
    <recommendedName>
        <fullName evidence="4">HYR domain-containing protein</fullName>
    </recommendedName>
</protein>
<dbReference type="PROSITE" id="PS50825">
    <property type="entry name" value="HYR"/>
    <property type="match status" value="1"/>
</dbReference>
<evidence type="ECO:0000313" key="5">
    <source>
        <dbReference type="EMBL" id="AJZ75302.2"/>
    </source>
</evidence>
<feature type="region of interest" description="Disordered" evidence="3">
    <location>
        <begin position="794"/>
        <end position="815"/>
    </location>
</feature>
<dbReference type="PANTHER" id="PTHR24273">
    <property type="entry name" value="FI04643P-RELATED"/>
    <property type="match status" value="1"/>
</dbReference>
<keyword evidence="1" id="KW-0677">Repeat</keyword>
<feature type="region of interest" description="Disordered" evidence="3">
    <location>
        <begin position="45"/>
        <end position="94"/>
    </location>
</feature>